<dbReference type="EMBL" id="GBXM01041263">
    <property type="protein sequence ID" value="JAH67314.1"/>
    <property type="molecule type" value="Transcribed_RNA"/>
</dbReference>
<protein>
    <submittedName>
        <fullName evidence="1">Uncharacterized protein</fullName>
    </submittedName>
</protein>
<reference evidence="1" key="1">
    <citation type="submission" date="2014-11" db="EMBL/GenBank/DDBJ databases">
        <authorList>
            <person name="Amaro Gonzalez C."/>
        </authorList>
    </citation>
    <scope>NUCLEOTIDE SEQUENCE</scope>
</reference>
<accession>A0A0E9UN88</accession>
<organism evidence="1">
    <name type="scientific">Anguilla anguilla</name>
    <name type="common">European freshwater eel</name>
    <name type="synonym">Muraena anguilla</name>
    <dbReference type="NCBI Taxonomy" id="7936"/>
    <lineage>
        <taxon>Eukaryota</taxon>
        <taxon>Metazoa</taxon>
        <taxon>Chordata</taxon>
        <taxon>Craniata</taxon>
        <taxon>Vertebrata</taxon>
        <taxon>Euteleostomi</taxon>
        <taxon>Actinopterygii</taxon>
        <taxon>Neopterygii</taxon>
        <taxon>Teleostei</taxon>
        <taxon>Anguilliformes</taxon>
        <taxon>Anguillidae</taxon>
        <taxon>Anguilla</taxon>
    </lineage>
</organism>
<proteinExistence type="predicted"/>
<dbReference type="AlphaFoldDB" id="A0A0E9UN88"/>
<name>A0A0E9UN88_ANGAN</name>
<reference evidence="1" key="2">
    <citation type="journal article" date="2015" name="Fish Shellfish Immunol.">
        <title>Early steps in the European eel (Anguilla anguilla)-Vibrio vulnificus interaction in the gills: Role of the RtxA13 toxin.</title>
        <authorList>
            <person name="Callol A."/>
            <person name="Pajuelo D."/>
            <person name="Ebbesson L."/>
            <person name="Teles M."/>
            <person name="MacKenzie S."/>
            <person name="Amaro C."/>
        </authorList>
    </citation>
    <scope>NUCLEOTIDE SEQUENCE</scope>
</reference>
<evidence type="ECO:0000313" key="1">
    <source>
        <dbReference type="EMBL" id="JAH67314.1"/>
    </source>
</evidence>
<sequence>MLLLFFSCVGHLQHMWVISTECLF</sequence>